<proteinExistence type="predicted"/>
<dbReference type="SUPFAM" id="SSF90123">
    <property type="entry name" value="ABC transporter transmembrane region"/>
    <property type="match status" value="1"/>
</dbReference>
<gene>
    <name evidence="13" type="ORF">D5R55_20870</name>
</gene>
<dbReference type="EMBL" id="CP034546">
    <property type="protein sequence ID" value="AZQ53415.1"/>
    <property type="molecule type" value="Genomic_DNA"/>
</dbReference>
<evidence type="ECO:0000259" key="11">
    <source>
        <dbReference type="PROSITE" id="PS50893"/>
    </source>
</evidence>
<feature type="domain" description="ABC transporter" evidence="11">
    <location>
        <begin position="379"/>
        <end position="598"/>
    </location>
</feature>
<dbReference type="GO" id="GO:0140359">
    <property type="term" value="F:ABC-type transporter activity"/>
    <property type="evidence" value="ECO:0007669"/>
    <property type="project" value="InterPro"/>
</dbReference>
<dbReference type="InterPro" id="IPR027417">
    <property type="entry name" value="P-loop_NTPase"/>
</dbReference>
<reference evidence="13 14" key="1">
    <citation type="submission" date="2018-12" db="EMBL/GenBank/DDBJ databases">
        <title>Cadmium resistance mechanism in endophytic bacteria Burkholderia cenocepacia YG-3.</title>
        <authorList>
            <person name="Zhang X."/>
            <person name="Wang X."/>
            <person name="Zhu Y."/>
        </authorList>
    </citation>
    <scope>NUCLEOTIDE SEQUENCE [LARGE SCALE GENOMIC DNA]</scope>
    <source>
        <strain evidence="13 14">YG-3</strain>
    </source>
</reference>
<keyword evidence="5 10" id="KW-0812">Transmembrane</keyword>
<evidence type="ECO:0000256" key="9">
    <source>
        <dbReference type="ARBA" id="ARBA00023136"/>
    </source>
</evidence>
<dbReference type="InterPro" id="IPR017871">
    <property type="entry name" value="ABC_transporter-like_CS"/>
</dbReference>
<feature type="transmembrane region" description="Helical" evidence="10">
    <location>
        <begin position="38"/>
        <end position="59"/>
    </location>
</feature>
<feature type="transmembrane region" description="Helical" evidence="10">
    <location>
        <begin position="83"/>
        <end position="104"/>
    </location>
</feature>
<evidence type="ECO:0000259" key="12">
    <source>
        <dbReference type="PROSITE" id="PS50929"/>
    </source>
</evidence>
<keyword evidence="2" id="KW-0813">Transport</keyword>
<dbReference type="PROSITE" id="PS50893">
    <property type="entry name" value="ABC_TRANSPORTER_2"/>
    <property type="match status" value="1"/>
</dbReference>
<keyword evidence="3" id="KW-1003">Cell membrane</keyword>
<feature type="transmembrane region" description="Helical" evidence="10">
    <location>
        <begin position="199"/>
        <end position="219"/>
    </location>
</feature>
<dbReference type="SUPFAM" id="SSF52540">
    <property type="entry name" value="P-loop containing nucleoside triphosphate hydrolases"/>
    <property type="match status" value="1"/>
</dbReference>
<evidence type="ECO:0000256" key="3">
    <source>
        <dbReference type="ARBA" id="ARBA00022475"/>
    </source>
</evidence>
<dbReference type="InterPro" id="IPR003593">
    <property type="entry name" value="AAA+_ATPase"/>
</dbReference>
<dbReference type="SMART" id="SM00382">
    <property type="entry name" value="AAA"/>
    <property type="match status" value="1"/>
</dbReference>
<evidence type="ECO:0000256" key="7">
    <source>
        <dbReference type="ARBA" id="ARBA00022840"/>
    </source>
</evidence>
<dbReference type="InterPro" id="IPR011527">
    <property type="entry name" value="ABC1_TM_dom"/>
</dbReference>
<dbReference type="CDD" id="cd03223">
    <property type="entry name" value="ABCD_peroxisomal_ALDP"/>
    <property type="match status" value="1"/>
</dbReference>
<evidence type="ECO:0000256" key="6">
    <source>
        <dbReference type="ARBA" id="ARBA00022741"/>
    </source>
</evidence>
<keyword evidence="9 10" id="KW-0472">Membrane</keyword>
<evidence type="ECO:0000313" key="14">
    <source>
        <dbReference type="Proteomes" id="UP000277191"/>
    </source>
</evidence>
<evidence type="ECO:0000313" key="13">
    <source>
        <dbReference type="EMBL" id="AZQ53415.1"/>
    </source>
</evidence>
<dbReference type="RefSeq" id="WP_126365374.1">
    <property type="nucleotide sequence ID" value="NZ_CP034546.1"/>
</dbReference>
<dbReference type="InterPro" id="IPR050835">
    <property type="entry name" value="ABC_transporter_sub-D"/>
</dbReference>
<evidence type="ECO:0000256" key="4">
    <source>
        <dbReference type="ARBA" id="ARBA00022519"/>
    </source>
</evidence>
<dbReference type="Pfam" id="PF00005">
    <property type="entry name" value="ABC_tran"/>
    <property type="match status" value="1"/>
</dbReference>
<dbReference type="PROSITE" id="PS00211">
    <property type="entry name" value="ABC_TRANSPORTER_1"/>
    <property type="match status" value="1"/>
</dbReference>
<evidence type="ECO:0000256" key="1">
    <source>
        <dbReference type="ARBA" id="ARBA00004651"/>
    </source>
</evidence>
<feature type="domain" description="ABC transmembrane type-1" evidence="12">
    <location>
        <begin position="41"/>
        <end position="346"/>
    </location>
</feature>
<dbReference type="Gene3D" id="3.40.50.300">
    <property type="entry name" value="P-loop containing nucleotide triphosphate hydrolases"/>
    <property type="match status" value="1"/>
</dbReference>
<dbReference type="GO" id="GO:0005886">
    <property type="term" value="C:plasma membrane"/>
    <property type="evidence" value="ECO:0007669"/>
    <property type="project" value="UniProtKB-SubCell"/>
</dbReference>
<evidence type="ECO:0000256" key="5">
    <source>
        <dbReference type="ARBA" id="ARBA00022692"/>
    </source>
</evidence>
<dbReference type="PANTHER" id="PTHR11384">
    <property type="entry name" value="ATP-BINDING CASSETTE, SUB-FAMILY D MEMBER"/>
    <property type="match status" value="1"/>
</dbReference>
<dbReference type="PANTHER" id="PTHR11384:SF59">
    <property type="entry name" value="LYSOSOMAL COBALAMIN TRANSPORTER ABCD4"/>
    <property type="match status" value="1"/>
</dbReference>
<dbReference type="PROSITE" id="PS50929">
    <property type="entry name" value="ABC_TM1F"/>
    <property type="match status" value="1"/>
</dbReference>
<dbReference type="Gene3D" id="1.20.1560.10">
    <property type="entry name" value="ABC transporter type 1, transmembrane domain"/>
    <property type="match status" value="1"/>
</dbReference>
<dbReference type="InterPro" id="IPR003439">
    <property type="entry name" value="ABC_transporter-like_ATP-bd"/>
</dbReference>
<dbReference type="Pfam" id="PF06472">
    <property type="entry name" value="ABC_membrane_2"/>
    <property type="match status" value="1"/>
</dbReference>
<dbReference type="Proteomes" id="UP000277191">
    <property type="component" value="Chromosome 2"/>
</dbReference>
<dbReference type="GO" id="GO:0005524">
    <property type="term" value="F:ATP binding"/>
    <property type="evidence" value="ECO:0007669"/>
    <property type="project" value="UniProtKB-KW"/>
</dbReference>
<dbReference type="AlphaFoldDB" id="A0A3Q9F620"/>
<dbReference type="InterPro" id="IPR036640">
    <property type="entry name" value="ABC1_TM_sf"/>
</dbReference>
<evidence type="ECO:0000256" key="8">
    <source>
        <dbReference type="ARBA" id="ARBA00022989"/>
    </source>
</evidence>
<evidence type="ECO:0000256" key="10">
    <source>
        <dbReference type="SAM" id="Phobius"/>
    </source>
</evidence>
<keyword evidence="4" id="KW-0997">Cell inner membrane</keyword>
<protein>
    <submittedName>
        <fullName evidence="13">ABC transporter ATP-binding protein/permease</fullName>
    </submittedName>
</protein>
<feature type="transmembrane region" description="Helical" evidence="10">
    <location>
        <begin position="158"/>
        <end position="179"/>
    </location>
</feature>
<accession>A0A3Q9F620</accession>
<name>A0A3Q9F620_9BURK</name>
<keyword evidence="8 10" id="KW-1133">Transmembrane helix</keyword>
<sequence>MTVNRAFPIDRAEDAQARRGFPSVWRLLLPYWRTREGVFSLMLLLVVIAASWTATYVMLWNNNWTGTFYDAIGASRFKVLPELLVRFLMVAMAGAVVQITGAMLQEIVQIRWRRWLTTWLADKWLARNTYYRIERDRELENVDQRIAEDVKLFVNDTLLLALGFLSVPVSVVSFSVVLWRMGGPLQVNVGGSTYVLHGYLVFAAFAYTAVIFAATHYLGRRLITLTARQHRLEGDFRVLMVGVREFAEQIAFFQGQTTEHGRLQASFRFVVSNLYATLWVRMRVSFFTNIVGQVSSGIPIIPTLLVLPQLMSGGLTLGGLMKSNGAFHSVTGALAFFPQSYTGFTSWRAEANRLREFLHVSEHEPRQEIVLHESRTGAVAASGLVLRDASGDTLSRVPDFVLPAGRRCLVRGRSGCGKSTLLRALAGLWPYGEGTILRPADGTFFLPQRSYIPPGSLKAAVTYPRDASAYSDSECEALLHACGLSAYARLLHVEDRWSTRLSGGEQQRVAFARVLLAQPSTVFLDECTSALDSQSEKELYGLLIERLPQATVVSVAHRKELLAFHDTTLDFPAPAIPEARQDAADEAQGAHAGSRAYMGTQLC</sequence>
<dbReference type="GO" id="GO:0016887">
    <property type="term" value="F:ATP hydrolysis activity"/>
    <property type="evidence" value="ECO:0007669"/>
    <property type="project" value="InterPro"/>
</dbReference>
<keyword evidence="7 13" id="KW-0067">ATP-binding</keyword>
<comment type="subcellular location">
    <subcellularLocation>
        <location evidence="1">Cell membrane</location>
        <topology evidence="1">Multi-pass membrane protein</topology>
    </subcellularLocation>
</comment>
<keyword evidence="6" id="KW-0547">Nucleotide-binding</keyword>
<evidence type="ECO:0000256" key="2">
    <source>
        <dbReference type="ARBA" id="ARBA00022448"/>
    </source>
</evidence>
<organism evidence="13 14">
    <name type="scientific">Burkholderia cenocepacia</name>
    <dbReference type="NCBI Taxonomy" id="95486"/>
    <lineage>
        <taxon>Bacteria</taxon>
        <taxon>Pseudomonadati</taxon>
        <taxon>Pseudomonadota</taxon>
        <taxon>Betaproteobacteria</taxon>
        <taxon>Burkholderiales</taxon>
        <taxon>Burkholderiaceae</taxon>
        <taxon>Burkholderia</taxon>
        <taxon>Burkholderia cepacia complex</taxon>
    </lineage>
</organism>